<feature type="transmembrane region" description="Helical" evidence="1">
    <location>
        <begin position="22"/>
        <end position="45"/>
    </location>
</feature>
<name>A8MDY3_CALMQ</name>
<dbReference type="PROSITE" id="PS50850">
    <property type="entry name" value="MFS"/>
    <property type="match status" value="1"/>
</dbReference>
<keyword evidence="4" id="KW-1185">Reference proteome</keyword>
<keyword evidence="1" id="KW-0472">Membrane</keyword>
<evidence type="ECO:0000313" key="3">
    <source>
        <dbReference type="EMBL" id="ABW01989.1"/>
    </source>
</evidence>
<evidence type="ECO:0000313" key="4">
    <source>
        <dbReference type="Proteomes" id="UP000001137"/>
    </source>
</evidence>
<dbReference type="HOGENOM" id="CLU_697573_0_0_2"/>
<gene>
    <name evidence="3" type="ordered locus">Cmaq_1162</name>
</gene>
<dbReference type="GO" id="GO:0022857">
    <property type="term" value="F:transmembrane transporter activity"/>
    <property type="evidence" value="ECO:0007669"/>
    <property type="project" value="InterPro"/>
</dbReference>
<feature type="domain" description="Major facilitator superfamily (MFS) profile" evidence="2">
    <location>
        <begin position="165"/>
        <end position="395"/>
    </location>
</feature>
<accession>A8MDY3</accession>
<feature type="transmembrane region" description="Helical" evidence="1">
    <location>
        <begin position="240"/>
        <end position="261"/>
    </location>
</feature>
<evidence type="ECO:0000259" key="2">
    <source>
        <dbReference type="PROSITE" id="PS50850"/>
    </source>
</evidence>
<protein>
    <submittedName>
        <fullName evidence="3">Major facilitator superfamily MFS_1</fullName>
    </submittedName>
</protein>
<dbReference type="CDD" id="cd17370">
    <property type="entry name" value="MFS_MJ1317_like"/>
    <property type="match status" value="1"/>
</dbReference>
<feature type="transmembrane region" description="Helical" evidence="1">
    <location>
        <begin position="133"/>
        <end position="158"/>
    </location>
</feature>
<keyword evidence="1" id="KW-1133">Transmembrane helix</keyword>
<feature type="transmembrane region" description="Helical" evidence="1">
    <location>
        <begin position="335"/>
        <end position="354"/>
    </location>
</feature>
<dbReference type="Gene3D" id="1.20.1250.20">
    <property type="entry name" value="MFS general substrate transporter like domains"/>
    <property type="match status" value="1"/>
</dbReference>
<dbReference type="GeneID" id="5709620"/>
<dbReference type="PANTHER" id="PTHR23518:SF2">
    <property type="entry name" value="MAJOR FACILITATOR SUPERFAMILY TRANSPORTER"/>
    <property type="match status" value="1"/>
</dbReference>
<feature type="transmembrane region" description="Helical" evidence="1">
    <location>
        <begin position="360"/>
        <end position="379"/>
    </location>
</feature>
<sequence>MAMGTKWNEVWKISFSAFFADLGYQVAVVVFPLIFVLYLGAPIWLYGVAEAINYGLGAFLGFLGGLVSDVVGRKRVALVGNAVILVLTLLGFSRYWWQALVIFMIGWWARNFRTPPRRAMLTEVTQPSDRSHAFGILHALDITGAVLAITYTAVLLFIKFPIEYLLAITAIPLTASTLLLSLVNVSGARVNGVRGTFTSFRTRSSTNLWFIVVSTFLFGFSQYSFGFPIITTMQFTHEDYLAVVTYGVFLTASAIFGYLFGKLRLSEYRGLAFLGYLMGSVASLGFALLAPLGILGTYPMAFLLGIAVAGTEVFEPTIVSRLVPEESLGSGMGMLTLGRSIGLLLGNSVMGLLYQIHYTYSYYFASATSFAAFIIIMLIQRTMKLGLIKGLNHNH</sequence>
<feature type="transmembrane region" description="Helical" evidence="1">
    <location>
        <begin position="164"/>
        <end position="185"/>
    </location>
</feature>
<feature type="transmembrane region" description="Helical" evidence="1">
    <location>
        <begin position="206"/>
        <end position="225"/>
    </location>
</feature>
<reference evidence="3 4" key="1">
    <citation type="submission" date="2007-10" db="EMBL/GenBank/DDBJ databases">
        <title>Complete sequence of Caldivirga maquilingensis IC-167.</title>
        <authorList>
            <consortium name="US DOE Joint Genome Institute"/>
            <person name="Copeland A."/>
            <person name="Lucas S."/>
            <person name="Lapidus A."/>
            <person name="Barry K."/>
            <person name="Glavina del Rio T."/>
            <person name="Dalin E."/>
            <person name="Tice H."/>
            <person name="Pitluck S."/>
            <person name="Saunders E."/>
            <person name="Brettin T."/>
            <person name="Bruce D."/>
            <person name="Detter J.C."/>
            <person name="Han C."/>
            <person name="Schmutz J."/>
            <person name="Larimer F."/>
            <person name="Land M."/>
            <person name="Hauser L."/>
            <person name="Kyrpides N."/>
            <person name="Ivanova N."/>
            <person name="Biddle J.F."/>
            <person name="Zhang Z."/>
            <person name="Fitz-Gibbon S.T."/>
            <person name="Lowe T.M."/>
            <person name="Saltikov C."/>
            <person name="House C.H."/>
            <person name="Richardson P."/>
        </authorList>
    </citation>
    <scope>NUCLEOTIDE SEQUENCE [LARGE SCALE GENOMIC DNA]</scope>
    <source>
        <strain evidence="4">ATCC 700844 / DSM 13496 / JCM 10307 / IC-167</strain>
    </source>
</reference>
<dbReference type="PANTHER" id="PTHR23518">
    <property type="entry name" value="C-METHYLTRANSFERASE"/>
    <property type="match status" value="1"/>
</dbReference>
<dbReference type="eggNOG" id="arCOG00130">
    <property type="taxonomic scope" value="Archaea"/>
</dbReference>
<dbReference type="OrthoDB" id="57531at2157"/>
<evidence type="ECO:0000256" key="1">
    <source>
        <dbReference type="SAM" id="Phobius"/>
    </source>
</evidence>
<dbReference type="AlphaFoldDB" id="A8MDY3"/>
<dbReference type="InterPro" id="IPR036259">
    <property type="entry name" value="MFS_trans_sf"/>
</dbReference>
<dbReference type="RefSeq" id="WP_012186208.1">
    <property type="nucleotide sequence ID" value="NC_009954.1"/>
</dbReference>
<dbReference type="Pfam" id="PF07690">
    <property type="entry name" value="MFS_1"/>
    <property type="match status" value="1"/>
</dbReference>
<dbReference type="InterPro" id="IPR020846">
    <property type="entry name" value="MFS_dom"/>
</dbReference>
<feature type="transmembrane region" description="Helical" evidence="1">
    <location>
        <begin position="51"/>
        <end position="68"/>
    </location>
</feature>
<dbReference type="InterPro" id="IPR011701">
    <property type="entry name" value="MFS"/>
</dbReference>
<dbReference type="Proteomes" id="UP000001137">
    <property type="component" value="Chromosome"/>
</dbReference>
<dbReference type="EMBL" id="CP000852">
    <property type="protein sequence ID" value="ABW01989.1"/>
    <property type="molecule type" value="Genomic_DNA"/>
</dbReference>
<keyword evidence="1" id="KW-0812">Transmembrane</keyword>
<feature type="transmembrane region" description="Helical" evidence="1">
    <location>
        <begin position="96"/>
        <end position="112"/>
    </location>
</feature>
<dbReference type="KEGG" id="cma:Cmaq_1162"/>
<feature type="transmembrane region" description="Helical" evidence="1">
    <location>
        <begin position="273"/>
        <end position="294"/>
    </location>
</feature>
<dbReference type="SUPFAM" id="SSF103473">
    <property type="entry name" value="MFS general substrate transporter"/>
    <property type="match status" value="1"/>
</dbReference>
<organism evidence="3 4">
    <name type="scientific">Caldivirga maquilingensis (strain ATCC 700844 / DSM 13496 / JCM 10307 / IC-167)</name>
    <dbReference type="NCBI Taxonomy" id="397948"/>
    <lineage>
        <taxon>Archaea</taxon>
        <taxon>Thermoproteota</taxon>
        <taxon>Thermoprotei</taxon>
        <taxon>Thermoproteales</taxon>
        <taxon>Thermoproteaceae</taxon>
        <taxon>Caldivirga</taxon>
    </lineage>
</organism>
<dbReference type="STRING" id="397948.Cmaq_1162"/>
<proteinExistence type="predicted"/>
<feature type="transmembrane region" description="Helical" evidence="1">
    <location>
        <begin position="75"/>
        <end position="90"/>
    </location>
</feature>